<feature type="region of interest" description="Disordered" evidence="1">
    <location>
        <begin position="26"/>
        <end position="97"/>
    </location>
</feature>
<comment type="caution">
    <text evidence="2">The sequence shown here is derived from an EMBL/GenBank/DDBJ whole genome shotgun (WGS) entry which is preliminary data.</text>
</comment>
<protein>
    <submittedName>
        <fullName evidence="2">Uncharacterized protein</fullName>
    </submittedName>
</protein>
<keyword evidence="3" id="KW-1185">Reference proteome</keyword>
<accession>A0ABN9US76</accession>
<feature type="non-terminal residue" evidence="2">
    <location>
        <position position="97"/>
    </location>
</feature>
<gene>
    <name evidence="2" type="ORF">PCOR1329_LOCUS50748</name>
</gene>
<sequence length="97" mass="10338">GARNYFLDVVLKYDGGNIILEPRIERAPPAFPLGAPPGEGRLVPAPGRQTPARGPQPRGLRAPGRRARVVETPSGRGSRAGPRRGRRARAAARRGEG</sequence>
<reference evidence="2" key="1">
    <citation type="submission" date="2023-10" db="EMBL/GenBank/DDBJ databases">
        <authorList>
            <person name="Chen Y."/>
            <person name="Shah S."/>
            <person name="Dougan E. K."/>
            <person name="Thang M."/>
            <person name="Chan C."/>
        </authorList>
    </citation>
    <scope>NUCLEOTIDE SEQUENCE [LARGE SCALE GENOMIC DNA]</scope>
</reference>
<feature type="compositionally biased region" description="Basic residues" evidence="1">
    <location>
        <begin position="81"/>
        <end position="97"/>
    </location>
</feature>
<feature type="compositionally biased region" description="Low complexity" evidence="1">
    <location>
        <begin position="51"/>
        <end position="62"/>
    </location>
</feature>
<evidence type="ECO:0000256" key="1">
    <source>
        <dbReference type="SAM" id="MobiDB-lite"/>
    </source>
</evidence>
<name>A0ABN9US76_9DINO</name>
<evidence type="ECO:0000313" key="2">
    <source>
        <dbReference type="EMBL" id="CAK0862294.1"/>
    </source>
</evidence>
<evidence type="ECO:0000313" key="3">
    <source>
        <dbReference type="Proteomes" id="UP001189429"/>
    </source>
</evidence>
<organism evidence="2 3">
    <name type="scientific">Prorocentrum cordatum</name>
    <dbReference type="NCBI Taxonomy" id="2364126"/>
    <lineage>
        <taxon>Eukaryota</taxon>
        <taxon>Sar</taxon>
        <taxon>Alveolata</taxon>
        <taxon>Dinophyceae</taxon>
        <taxon>Prorocentrales</taxon>
        <taxon>Prorocentraceae</taxon>
        <taxon>Prorocentrum</taxon>
    </lineage>
</organism>
<dbReference type="Proteomes" id="UP001189429">
    <property type="component" value="Unassembled WGS sequence"/>
</dbReference>
<proteinExistence type="predicted"/>
<dbReference type="EMBL" id="CAUYUJ010016146">
    <property type="protein sequence ID" value="CAK0862294.1"/>
    <property type="molecule type" value="Genomic_DNA"/>
</dbReference>
<feature type="non-terminal residue" evidence="2">
    <location>
        <position position="1"/>
    </location>
</feature>